<name>A0A395ITD1_9HELO</name>
<dbReference type="Gene3D" id="3.20.20.140">
    <property type="entry name" value="Metal-dependent hydrolases"/>
    <property type="match status" value="1"/>
</dbReference>
<dbReference type="AlphaFoldDB" id="A0A395ITD1"/>
<dbReference type="SUPFAM" id="SSF51556">
    <property type="entry name" value="Metallo-dependent hydrolases"/>
    <property type="match status" value="1"/>
</dbReference>
<dbReference type="GO" id="GO:0006046">
    <property type="term" value="P:N-acetylglucosamine catabolic process"/>
    <property type="evidence" value="ECO:0007669"/>
    <property type="project" value="TreeGrafter"/>
</dbReference>
<keyword evidence="1" id="KW-0378">Hydrolase</keyword>
<sequence>MPSALPSPTSNVTKFTNCRLLKGESLITQDLWVSSSTGKIIQSQEAFYGQFCVPDETIDLGGRIISPGFIDAQLNGAFGFDFASIPENDGPNSYEVYHHALPFLGPSGANRLASDGTESLGAHVEGPFLAPTRMESILFRFYSPPKSNDLTSLSDCYGASNLLGNIRLYNRRP</sequence>
<dbReference type="PANTHER" id="PTHR11113:SF14">
    <property type="entry name" value="N-ACETYLGLUCOSAMINE-6-PHOSPHATE DEACETYLASE"/>
    <property type="match status" value="1"/>
</dbReference>
<evidence type="ECO:0000313" key="2">
    <source>
        <dbReference type="EMBL" id="RAL63114.1"/>
    </source>
</evidence>
<accession>A0A395ITD1</accession>
<dbReference type="Gene3D" id="2.30.40.10">
    <property type="entry name" value="Urease, subunit C, domain 1"/>
    <property type="match status" value="1"/>
</dbReference>
<keyword evidence="3" id="KW-1185">Reference proteome</keyword>
<evidence type="ECO:0008006" key="4">
    <source>
        <dbReference type="Google" id="ProtNLM"/>
    </source>
</evidence>
<comment type="caution">
    <text evidence="2">The sequence shown here is derived from an EMBL/GenBank/DDBJ whole genome shotgun (WGS) entry which is preliminary data.</text>
</comment>
<dbReference type="OrthoDB" id="10264777at2759"/>
<dbReference type="InterPro" id="IPR011059">
    <property type="entry name" value="Metal-dep_hydrolase_composite"/>
</dbReference>
<reference evidence="2 3" key="1">
    <citation type="submission" date="2018-06" db="EMBL/GenBank/DDBJ databases">
        <title>Genome Sequence of the Brown Rot Fungal Pathogen Monilinia fructigena.</title>
        <authorList>
            <person name="Landi L."/>
            <person name="De Miccolis Angelini R.M."/>
            <person name="Pollastro S."/>
            <person name="Abate D."/>
            <person name="Faretra F."/>
            <person name="Romanazzi G."/>
        </authorList>
    </citation>
    <scope>NUCLEOTIDE SEQUENCE [LARGE SCALE GENOMIC DNA]</scope>
    <source>
        <strain evidence="2 3">Mfrg269</strain>
    </source>
</reference>
<dbReference type="GO" id="GO:0008448">
    <property type="term" value="F:N-acetylglucosamine-6-phosphate deacetylase activity"/>
    <property type="evidence" value="ECO:0007669"/>
    <property type="project" value="TreeGrafter"/>
</dbReference>
<gene>
    <name evidence="2" type="ORF">DID88_004197</name>
</gene>
<proteinExistence type="predicted"/>
<evidence type="ECO:0000256" key="1">
    <source>
        <dbReference type="ARBA" id="ARBA00022801"/>
    </source>
</evidence>
<dbReference type="InterPro" id="IPR032466">
    <property type="entry name" value="Metal_Hydrolase"/>
</dbReference>
<protein>
    <recommendedName>
        <fullName evidence="4">N-acetylglucosamine-6-phosphate deacetylase</fullName>
    </recommendedName>
</protein>
<dbReference type="Proteomes" id="UP000249056">
    <property type="component" value="Unassembled WGS sequence"/>
</dbReference>
<organism evidence="2 3">
    <name type="scientific">Monilinia fructigena</name>
    <dbReference type="NCBI Taxonomy" id="38457"/>
    <lineage>
        <taxon>Eukaryota</taxon>
        <taxon>Fungi</taxon>
        <taxon>Dikarya</taxon>
        <taxon>Ascomycota</taxon>
        <taxon>Pezizomycotina</taxon>
        <taxon>Leotiomycetes</taxon>
        <taxon>Helotiales</taxon>
        <taxon>Sclerotiniaceae</taxon>
        <taxon>Monilinia</taxon>
    </lineage>
</organism>
<evidence type="ECO:0000313" key="3">
    <source>
        <dbReference type="Proteomes" id="UP000249056"/>
    </source>
</evidence>
<dbReference type="SUPFAM" id="SSF51338">
    <property type="entry name" value="Composite domain of metallo-dependent hydrolases"/>
    <property type="match status" value="1"/>
</dbReference>
<dbReference type="EMBL" id="QKRW01000021">
    <property type="protein sequence ID" value="RAL63114.1"/>
    <property type="molecule type" value="Genomic_DNA"/>
</dbReference>
<dbReference type="PANTHER" id="PTHR11113">
    <property type="entry name" value="N-ACETYLGLUCOSAMINE-6-PHOSPHATE DEACETYLASE"/>
    <property type="match status" value="1"/>
</dbReference>